<gene>
    <name evidence="1" type="ORF">JG688_00015639</name>
</gene>
<dbReference type="PANTHER" id="PTHR22538">
    <property type="entry name" value="CILIA- AND FLAGELLA-ASSOCIATED PROTEIN 74"/>
    <property type="match status" value="1"/>
</dbReference>
<keyword evidence="2" id="KW-1185">Reference proteome</keyword>
<proteinExistence type="predicted"/>
<evidence type="ECO:0000313" key="2">
    <source>
        <dbReference type="Proteomes" id="UP000709295"/>
    </source>
</evidence>
<dbReference type="PANTHER" id="PTHR22538:SF1">
    <property type="entry name" value="VWFD DOMAIN-CONTAINING PROTEIN"/>
    <property type="match status" value="1"/>
</dbReference>
<evidence type="ECO:0000313" key="1">
    <source>
        <dbReference type="EMBL" id="KAG6947213.1"/>
    </source>
</evidence>
<dbReference type="AlphaFoldDB" id="A0A8J5IJP2"/>
<sequence length="466" mass="50613">MKVHGHSEFSLVADPVVSVDESHVLYDIFATFTEDMTVHNYTFVNGTAYYSSRNEMECLDPEFDHLPPINAIVEAINQATPVSSGPSGVVCSSWDLFKVTVNDINFALCASGSSRFTMYGSDMDITVENVDSRVNISTPVATNDDVPECIAAASPSAVTSTGKALLTGTPGSIGDSRRLKDDSSSCSCKSTPRPCIFIHGMGVPLELPDNQDSLSYWGNITGHTPCCSTVKYAVLDTINNTWTNNTQQHKVCDRALAVSKTSTDSVITDTIVVTHSMGNLMLAGAIASGKCSLDSSSTWVGIAAPMKGSKASDFIQESCAGNTNFVLEDMVENSGRCPPTTALKSMPYQGERHSTPEIDEAFAAAQEAFRSNVSALMCSSSFFGLRSSDQTTLWALGILGQHHSWKNDGMVEFQSCAVGFPESKFGKTWKDRFYRTKLNHYDMQFRHGDGLFSKAKMPLKWLECLL</sequence>
<name>A0A8J5IJP2_9STRA</name>
<accession>A0A8J5IJP2</accession>
<protein>
    <submittedName>
        <fullName evidence="1">Uncharacterized protein</fullName>
    </submittedName>
</protein>
<reference evidence="1" key="1">
    <citation type="submission" date="2021-01" db="EMBL/GenBank/DDBJ databases">
        <title>Phytophthora aleatoria, a newly-described species from Pinus radiata is distinct from Phytophthora cactorum isolates based on comparative genomics.</title>
        <authorList>
            <person name="Mcdougal R."/>
            <person name="Panda P."/>
            <person name="Williams N."/>
            <person name="Studholme D.J."/>
        </authorList>
    </citation>
    <scope>NUCLEOTIDE SEQUENCE</scope>
    <source>
        <strain evidence="1">NZFS 4037</strain>
    </source>
</reference>
<dbReference type="EMBL" id="JAENGY010001739">
    <property type="protein sequence ID" value="KAG6947213.1"/>
    <property type="molecule type" value="Genomic_DNA"/>
</dbReference>
<dbReference type="Proteomes" id="UP000709295">
    <property type="component" value="Unassembled WGS sequence"/>
</dbReference>
<comment type="caution">
    <text evidence="1">The sequence shown here is derived from an EMBL/GenBank/DDBJ whole genome shotgun (WGS) entry which is preliminary data.</text>
</comment>
<organism evidence="1 2">
    <name type="scientific">Phytophthora aleatoria</name>
    <dbReference type="NCBI Taxonomy" id="2496075"/>
    <lineage>
        <taxon>Eukaryota</taxon>
        <taxon>Sar</taxon>
        <taxon>Stramenopiles</taxon>
        <taxon>Oomycota</taxon>
        <taxon>Peronosporomycetes</taxon>
        <taxon>Peronosporales</taxon>
        <taxon>Peronosporaceae</taxon>
        <taxon>Phytophthora</taxon>
    </lineage>
</organism>